<gene>
    <name evidence="7" type="ORF">EGW08_008086</name>
</gene>
<reference evidence="7 8" key="1">
    <citation type="submission" date="2019-01" db="EMBL/GenBank/DDBJ databases">
        <title>A draft genome assembly of the solar-powered sea slug Elysia chlorotica.</title>
        <authorList>
            <person name="Cai H."/>
            <person name="Li Q."/>
            <person name="Fang X."/>
            <person name="Li J."/>
            <person name="Curtis N.E."/>
            <person name="Altenburger A."/>
            <person name="Shibata T."/>
            <person name="Feng M."/>
            <person name="Maeda T."/>
            <person name="Schwartz J.A."/>
            <person name="Shigenobu S."/>
            <person name="Lundholm N."/>
            <person name="Nishiyama T."/>
            <person name="Yang H."/>
            <person name="Hasebe M."/>
            <person name="Li S."/>
            <person name="Pierce S.K."/>
            <person name="Wang J."/>
        </authorList>
    </citation>
    <scope>NUCLEOTIDE SEQUENCE [LARGE SCALE GENOMIC DNA]</scope>
    <source>
        <strain evidence="7">EC2010</strain>
        <tissue evidence="7">Whole organism of an adult</tissue>
    </source>
</reference>
<keyword evidence="4 5" id="KW-0472">Membrane</keyword>
<evidence type="ECO:0000256" key="5">
    <source>
        <dbReference type="SAM" id="Phobius"/>
    </source>
</evidence>
<dbReference type="GO" id="GO:0016020">
    <property type="term" value="C:membrane"/>
    <property type="evidence" value="ECO:0007669"/>
    <property type="project" value="UniProtKB-SubCell"/>
</dbReference>
<feature type="transmembrane region" description="Helical" evidence="5">
    <location>
        <begin position="43"/>
        <end position="67"/>
    </location>
</feature>
<feature type="transmembrane region" description="Helical" evidence="5">
    <location>
        <begin position="286"/>
        <end position="310"/>
    </location>
</feature>
<comment type="subcellular location">
    <subcellularLocation>
        <location evidence="1">Membrane</location>
    </subcellularLocation>
</comment>
<dbReference type="PROSITE" id="PS50262">
    <property type="entry name" value="G_PROTEIN_RECEP_F1_2"/>
    <property type="match status" value="1"/>
</dbReference>
<evidence type="ECO:0000256" key="4">
    <source>
        <dbReference type="ARBA" id="ARBA00023136"/>
    </source>
</evidence>
<evidence type="ECO:0000256" key="2">
    <source>
        <dbReference type="ARBA" id="ARBA00022692"/>
    </source>
</evidence>
<accession>A0A433TRN1</accession>
<dbReference type="PRINTS" id="PR00237">
    <property type="entry name" value="GPCRRHODOPSN"/>
</dbReference>
<evidence type="ECO:0000259" key="6">
    <source>
        <dbReference type="PROSITE" id="PS50262"/>
    </source>
</evidence>
<dbReference type="PANTHER" id="PTHR46641">
    <property type="entry name" value="FMRFAMIDE RECEPTOR-RELATED"/>
    <property type="match status" value="1"/>
</dbReference>
<dbReference type="InterPro" id="IPR052954">
    <property type="entry name" value="GPCR-Ligand_Int"/>
</dbReference>
<dbReference type="GO" id="GO:0004930">
    <property type="term" value="F:G protein-coupled receptor activity"/>
    <property type="evidence" value="ECO:0007669"/>
    <property type="project" value="InterPro"/>
</dbReference>
<dbReference type="SUPFAM" id="SSF81321">
    <property type="entry name" value="Family A G protein-coupled receptor-like"/>
    <property type="match status" value="1"/>
</dbReference>
<dbReference type="AlphaFoldDB" id="A0A433TRN1"/>
<protein>
    <recommendedName>
        <fullName evidence="6">G-protein coupled receptors family 1 profile domain-containing protein</fullName>
    </recommendedName>
</protein>
<feature type="transmembrane region" description="Helical" evidence="5">
    <location>
        <begin position="124"/>
        <end position="145"/>
    </location>
</feature>
<dbReference type="EMBL" id="RQTK01000216">
    <property type="protein sequence ID" value="RUS84158.1"/>
    <property type="molecule type" value="Genomic_DNA"/>
</dbReference>
<sequence>MNLSLLELMEQNATNSSGPETEQSLPEPTSLDPFGYLLDAVAILSWATLSAGTVGIVGNVLSLIVYVKLGFANTINISYVALAVSDLGSCITSMTATFFISPAMKALAQHYRLQLDQAHLGNFIGYWPHVAFSRTTAFFTAWISFERCMCVLFPSRVKLFITRRVTKMVVSAIFVLGCSPLVLAYINLESGWSFDPETNITTVTLFFAFEERPDPFFAALITIYCGIYPVLSWTTVTVCTTFLIIKLRESAKWREANASVSFNASMKSGVNNRNENRTENRITKTVVMIACMFIICSFPDSFTNIGVTVWRKKYSLYGPLRSLVVFVAVIAVLLSLINSSSNIIFYTITGARFRSTLKKMFVK</sequence>
<dbReference type="OrthoDB" id="6091802at2759"/>
<feature type="domain" description="G-protein coupled receptors family 1 profile" evidence="6">
    <location>
        <begin position="58"/>
        <end position="346"/>
    </location>
</feature>
<proteinExistence type="predicted"/>
<comment type="caution">
    <text evidence="7">The sequence shown here is derived from an EMBL/GenBank/DDBJ whole genome shotgun (WGS) entry which is preliminary data.</text>
</comment>
<evidence type="ECO:0000256" key="1">
    <source>
        <dbReference type="ARBA" id="ARBA00004370"/>
    </source>
</evidence>
<evidence type="ECO:0000256" key="3">
    <source>
        <dbReference type="ARBA" id="ARBA00022989"/>
    </source>
</evidence>
<feature type="transmembrane region" description="Helical" evidence="5">
    <location>
        <begin position="79"/>
        <end position="104"/>
    </location>
</feature>
<keyword evidence="2 5" id="KW-0812">Transmembrane</keyword>
<evidence type="ECO:0000313" key="7">
    <source>
        <dbReference type="EMBL" id="RUS84158.1"/>
    </source>
</evidence>
<dbReference type="PANTHER" id="PTHR46641:SF2">
    <property type="entry name" value="FMRFAMIDE RECEPTOR"/>
    <property type="match status" value="1"/>
</dbReference>
<keyword evidence="8" id="KW-1185">Reference proteome</keyword>
<dbReference type="Proteomes" id="UP000271974">
    <property type="component" value="Unassembled WGS sequence"/>
</dbReference>
<feature type="transmembrane region" description="Helical" evidence="5">
    <location>
        <begin position="165"/>
        <end position="186"/>
    </location>
</feature>
<dbReference type="InterPro" id="IPR017452">
    <property type="entry name" value="GPCR_Rhodpsn_7TM"/>
</dbReference>
<dbReference type="Pfam" id="PF00001">
    <property type="entry name" value="7tm_1"/>
    <property type="match status" value="1"/>
</dbReference>
<feature type="transmembrane region" description="Helical" evidence="5">
    <location>
        <begin position="216"/>
        <end position="245"/>
    </location>
</feature>
<name>A0A433TRN1_ELYCH</name>
<dbReference type="Gene3D" id="1.20.1070.10">
    <property type="entry name" value="Rhodopsin 7-helix transmembrane proteins"/>
    <property type="match status" value="1"/>
</dbReference>
<keyword evidence="3 5" id="KW-1133">Transmembrane helix</keyword>
<dbReference type="InterPro" id="IPR000276">
    <property type="entry name" value="GPCR_Rhodpsn"/>
</dbReference>
<feature type="transmembrane region" description="Helical" evidence="5">
    <location>
        <begin position="322"/>
        <end position="348"/>
    </location>
</feature>
<organism evidence="7 8">
    <name type="scientific">Elysia chlorotica</name>
    <name type="common">Eastern emerald elysia</name>
    <name type="synonym">Sea slug</name>
    <dbReference type="NCBI Taxonomy" id="188477"/>
    <lineage>
        <taxon>Eukaryota</taxon>
        <taxon>Metazoa</taxon>
        <taxon>Spiralia</taxon>
        <taxon>Lophotrochozoa</taxon>
        <taxon>Mollusca</taxon>
        <taxon>Gastropoda</taxon>
        <taxon>Heterobranchia</taxon>
        <taxon>Euthyneura</taxon>
        <taxon>Panpulmonata</taxon>
        <taxon>Sacoglossa</taxon>
        <taxon>Placobranchoidea</taxon>
        <taxon>Plakobranchidae</taxon>
        <taxon>Elysia</taxon>
    </lineage>
</organism>
<evidence type="ECO:0000313" key="8">
    <source>
        <dbReference type="Proteomes" id="UP000271974"/>
    </source>
</evidence>